<keyword evidence="5 7" id="KW-0472">Membrane</keyword>
<feature type="compositionally biased region" description="Basic and acidic residues" evidence="6">
    <location>
        <begin position="12"/>
        <end position="23"/>
    </location>
</feature>
<feature type="transmembrane region" description="Helical" evidence="7">
    <location>
        <begin position="421"/>
        <end position="439"/>
    </location>
</feature>
<evidence type="ECO:0000259" key="8">
    <source>
        <dbReference type="PROSITE" id="PS50850"/>
    </source>
</evidence>
<protein>
    <recommendedName>
        <fullName evidence="8">Major facilitator superfamily (MFS) profile domain-containing protein</fullName>
    </recommendedName>
</protein>
<evidence type="ECO:0000256" key="3">
    <source>
        <dbReference type="ARBA" id="ARBA00022692"/>
    </source>
</evidence>
<dbReference type="PROSITE" id="PS50850">
    <property type="entry name" value="MFS"/>
    <property type="match status" value="1"/>
</dbReference>
<feature type="transmembrane region" description="Helical" evidence="7">
    <location>
        <begin position="364"/>
        <end position="386"/>
    </location>
</feature>
<evidence type="ECO:0000313" key="10">
    <source>
        <dbReference type="Proteomes" id="UP001271007"/>
    </source>
</evidence>
<gene>
    <name evidence="9" type="ORF">LTR09_001216</name>
</gene>
<evidence type="ECO:0000256" key="5">
    <source>
        <dbReference type="ARBA" id="ARBA00023136"/>
    </source>
</evidence>
<evidence type="ECO:0000256" key="4">
    <source>
        <dbReference type="ARBA" id="ARBA00022989"/>
    </source>
</evidence>
<feature type="transmembrane region" description="Helical" evidence="7">
    <location>
        <begin position="317"/>
        <end position="344"/>
    </location>
</feature>
<feature type="transmembrane region" description="Helical" evidence="7">
    <location>
        <begin position="150"/>
        <end position="168"/>
    </location>
</feature>
<dbReference type="Proteomes" id="UP001271007">
    <property type="component" value="Unassembled WGS sequence"/>
</dbReference>
<organism evidence="9 10">
    <name type="scientific">Extremus antarcticus</name>
    <dbReference type="NCBI Taxonomy" id="702011"/>
    <lineage>
        <taxon>Eukaryota</taxon>
        <taxon>Fungi</taxon>
        <taxon>Dikarya</taxon>
        <taxon>Ascomycota</taxon>
        <taxon>Pezizomycotina</taxon>
        <taxon>Dothideomycetes</taxon>
        <taxon>Dothideomycetidae</taxon>
        <taxon>Mycosphaerellales</taxon>
        <taxon>Extremaceae</taxon>
        <taxon>Extremus</taxon>
    </lineage>
</organism>
<keyword evidence="4 7" id="KW-1133">Transmembrane helix</keyword>
<feature type="transmembrane region" description="Helical" evidence="7">
    <location>
        <begin position="125"/>
        <end position="143"/>
    </location>
</feature>
<dbReference type="Gene3D" id="1.20.1720.10">
    <property type="entry name" value="Multidrug resistance protein D"/>
    <property type="match status" value="1"/>
</dbReference>
<keyword evidence="10" id="KW-1185">Reference proteome</keyword>
<proteinExistence type="predicted"/>
<feature type="transmembrane region" description="Helical" evidence="7">
    <location>
        <begin position="237"/>
        <end position="259"/>
    </location>
</feature>
<reference evidence="9" key="1">
    <citation type="submission" date="2023-04" db="EMBL/GenBank/DDBJ databases">
        <title>Black Yeasts Isolated from many extreme environments.</title>
        <authorList>
            <person name="Coleine C."/>
            <person name="Stajich J.E."/>
            <person name="Selbmann L."/>
        </authorList>
    </citation>
    <scope>NUCLEOTIDE SEQUENCE</scope>
    <source>
        <strain evidence="9">CCFEE 5312</strain>
    </source>
</reference>
<evidence type="ECO:0000256" key="6">
    <source>
        <dbReference type="SAM" id="MobiDB-lite"/>
    </source>
</evidence>
<evidence type="ECO:0000313" key="9">
    <source>
        <dbReference type="EMBL" id="KAK3058138.1"/>
    </source>
</evidence>
<name>A0AAJ0GIB9_9PEZI</name>
<keyword evidence="3 7" id="KW-0812">Transmembrane</keyword>
<evidence type="ECO:0000256" key="7">
    <source>
        <dbReference type="SAM" id="Phobius"/>
    </source>
</evidence>
<feature type="transmembrane region" description="Helical" evidence="7">
    <location>
        <begin position="84"/>
        <end position="105"/>
    </location>
</feature>
<dbReference type="Gene3D" id="1.20.1250.20">
    <property type="entry name" value="MFS general substrate transporter like domains"/>
    <property type="match status" value="1"/>
</dbReference>
<feature type="transmembrane region" description="Helical" evidence="7">
    <location>
        <begin position="511"/>
        <end position="532"/>
    </location>
</feature>
<dbReference type="PANTHER" id="PTHR23502">
    <property type="entry name" value="MAJOR FACILITATOR SUPERFAMILY"/>
    <property type="match status" value="1"/>
</dbReference>
<dbReference type="EMBL" id="JAWDJX010000002">
    <property type="protein sequence ID" value="KAK3058138.1"/>
    <property type="molecule type" value="Genomic_DNA"/>
</dbReference>
<dbReference type="Pfam" id="PF07690">
    <property type="entry name" value="MFS_1"/>
    <property type="match status" value="1"/>
</dbReference>
<dbReference type="FunFam" id="1.20.1720.10:FF:000009">
    <property type="entry name" value="MFS multidrug transporter"/>
    <property type="match status" value="1"/>
</dbReference>
<dbReference type="GO" id="GO:0005886">
    <property type="term" value="C:plasma membrane"/>
    <property type="evidence" value="ECO:0007669"/>
    <property type="project" value="TreeGrafter"/>
</dbReference>
<feature type="transmembrane region" description="Helical" evidence="7">
    <location>
        <begin position="451"/>
        <end position="475"/>
    </location>
</feature>
<keyword evidence="2" id="KW-0813">Transport</keyword>
<evidence type="ECO:0000256" key="2">
    <source>
        <dbReference type="ARBA" id="ARBA00022448"/>
    </source>
</evidence>
<sequence length="561" mass="60482">MAQSKIVQADVVAHEASREDNAEKGVQPPLQYVRSASDGPLSPEAEVLGTTVDEKEDIEASTAEPAAVLASEDYSVFTVPQKRAIVLAGSFLGLFSPMTGSIYYPALNLIAADLHTTSTKINITVTTYLIIQGLAPMMIAGFSDKAGRRPAYAICFAIYIVANLALALQNSYVALLILRMLQSAGSSGTIALAQGLVGDCIVSADRGQYIAWASVGSLLGPTISPLLGGVISQYAGWHWIFWFLLILSIAACIPTALFLPETCRNVVGNGSVPPPWSSKNLTDHIRFKNREKKGIAVDQEKLAELRKNFRLSIPNPIATLIVLADLESALILFATGMSMALFYAISAGASQNFREVYGYDELHISLMFLPIGGGGIIAAFSTGKLVDWNYRRHAIRLNFPVDRRRQADLSTFPIEEARMQIGVPILLLGAAGAIGYGWLLEHRVSVAGPILMLFLLGYTLTAGFQALNILMIDIYPGQAATATAANNVCRCLLGAAASAAIIPMSEAVGFGWAYTILSLLFVGSTVALIPVMRSGMRWRRVKKDKAEKKQVARELKESQIR</sequence>
<comment type="caution">
    <text evidence="9">The sequence shown here is derived from an EMBL/GenBank/DDBJ whole genome shotgun (WGS) entry which is preliminary data.</text>
</comment>
<dbReference type="GO" id="GO:0022857">
    <property type="term" value="F:transmembrane transporter activity"/>
    <property type="evidence" value="ECO:0007669"/>
    <property type="project" value="InterPro"/>
</dbReference>
<dbReference type="SUPFAM" id="SSF103473">
    <property type="entry name" value="MFS general substrate transporter"/>
    <property type="match status" value="1"/>
</dbReference>
<dbReference type="InterPro" id="IPR011701">
    <property type="entry name" value="MFS"/>
</dbReference>
<comment type="subcellular location">
    <subcellularLocation>
        <location evidence="1">Membrane</location>
        <topology evidence="1">Multi-pass membrane protein</topology>
    </subcellularLocation>
</comment>
<dbReference type="InterPro" id="IPR020846">
    <property type="entry name" value="MFS_dom"/>
</dbReference>
<dbReference type="PANTHER" id="PTHR23502:SF51">
    <property type="entry name" value="QUINIDINE RESISTANCE PROTEIN 1-RELATED"/>
    <property type="match status" value="1"/>
</dbReference>
<dbReference type="AlphaFoldDB" id="A0AAJ0GIB9"/>
<dbReference type="InterPro" id="IPR036259">
    <property type="entry name" value="MFS_trans_sf"/>
</dbReference>
<feature type="region of interest" description="Disordered" evidence="6">
    <location>
        <begin position="1"/>
        <end position="42"/>
    </location>
</feature>
<evidence type="ECO:0000256" key="1">
    <source>
        <dbReference type="ARBA" id="ARBA00004141"/>
    </source>
</evidence>
<feature type="transmembrane region" description="Helical" evidence="7">
    <location>
        <begin position="209"/>
        <end position="231"/>
    </location>
</feature>
<feature type="domain" description="Major facilitator superfamily (MFS) profile" evidence="8">
    <location>
        <begin position="85"/>
        <end position="542"/>
    </location>
</feature>
<accession>A0AAJ0GIB9</accession>